<comment type="caution">
    <text evidence="1">The sequence shown here is derived from an EMBL/GenBank/DDBJ whole genome shotgun (WGS) entry which is preliminary data.</text>
</comment>
<organism evidence="1 2">
    <name type="scientific">Steinernema carpocapsae</name>
    <name type="common">Entomopathogenic nematode</name>
    <dbReference type="NCBI Taxonomy" id="34508"/>
    <lineage>
        <taxon>Eukaryota</taxon>
        <taxon>Metazoa</taxon>
        <taxon>Ecdysozoa</taxon>
        <taxon>Nematoda</taxon>
        <taxon>Chromadorea</taxon>
        <taxon>Rhabditida</taxon>
        <taxon>Tylenchina</taxon>
        <taxon>Panagrolaimomorpha</taxon>
        <taxon>Strongyloidoidea</taxon>
        <taxon>Steinernematidae</taxon>
        <taxon>Steinernema</taxon>
    </lineage>
</organism>
<name>A0A4U8UWU8_STECR</name>
<protein>
    <submittedName>
        <fullName evidence="1">Uncharacterized protein</fullName>
    </submittedName>
</protein>
<evidence type="ECO:0000313" key="1">
    <source>
        <dbReference type="EMBL" id="TMS36607.1"/>
    </source>
</evidence>
<dbReference type="AlphaFoldDB" id="A0A4U8UWU8"/>
<dbReference type="EMBL" id="CM016762">
    <property type="protein sequence ID" value="TMS36607.1"/>
    <property type="molecule type" value="Genomic_DNA"/>
</dbReference>
<reference evidence="1 2" key="1">
    <citation type="journal article" date="2015" name="Genome Biol.">
        <title>Comparative genomics of Steinernema reveals deeply conserved gene regulatory networks.</title>
        <authorList>
            <person name="Dillman A.R."/>
            <person name="Macchietto M."/>
            <person name="Porter C.F."/>
            <person name="Rogers A."/>
            <person name="Williams B."/>
            <person name="Antoshechkin I."/>
            <person name="Lee M.M."/>
            <person name="Goodwin Z."/>
            <person name="Lu X."/>
            <person name="Lewis E.E."/>
            <person name="Goodrich-Blair H."/>
            <person name="Stock S.P."/>
            <person name="Adams B.J."/>
            <person name="Sternberg P.W."/>
            <person name="Mortazavi A."/>
        </authorList>
    </citation>
    <scope>NUCLEOTIDE SEQUENCE [LARGE SCALE GENOMIC DNA]</scope>
    <source>
        <strain evidence="1 2">ALL</strain>
    </source>
</reference>
<evidence type="ECO:0000313" key="2">
    <source>
        <dbReference type="Proteomes" id="UP000298663"/>
    </source>
</evidence>
<reference evidence="1 2" key="2">
    <citation type="journal article" date="2019" name="G3 (Bethesda)">
        <title>Hybrid Assembly of the Genome of the Entomopathogenic Nematode Steinernema carpocapsae Identifies the X-Chromosome.</title>
        <authorList>
            <person name="Serra L."/>
            <person name="Macchietto M."/>
            <person name="Macias-Munoz A."/>
            <person name="McGill C.J."/>
            <person name="Rodriguez I.M."/>
            <person name="Rodriguez B."/>
            <person name="Murad R."/>
            <person name="Mortazavi A."/>
        </authorList>
    </citation>
    <scope>NUCLEOTIDE SEQUENCE [LARGE SCALE GENOMIC DNA]</scope>
    <source>
        <strain evidence="1 2">ALL</strain>
    </source>
</reference>
<sequence length="111" mass="12568">MRKWEKEACLRAGGQQQLFVCNSHFVKNVRTWQIHRQNNKEDRVKIATRKSVSAQFYDHMIGLERAPISTFFVILHKQTAALGTSTANKKQLIKGFPALAAVALAIDCKVN</sequence>
<keyword evidence="2" id="KW-1185">Reference proteome</keyword>
<dbReference type="OrthoDB" id="5771769at2759"/>
<accession>A0A4U8UWU8</accession>
<dbReference type="EMBL" id="AZBU02000001">
    <property type="protein sequence ID" value="TMS36607.1"/>
    <property type="molecule type" value="Genomic_DNA"/>
</dbReference>
<dbReference type="Proteomes" id="UP000298663">
    <property type="component" value="Chromosome X"/>
</dbReference>
<proteinExistence type="predicted"/>
<gene>
    <name evidence="1" type="ORF">L596_003736</name>
</gene>